<evidence type="ECO:0000313" key="1">
    <source>
        <dbReference type="EnsemblPlants" id="Solyc05g016530.1.1"/>
    </source>
</evidence>
<sequence>MRVGNARCRLINNFMPRVAVSSHLMIGVRCAQDKEDANNARMMSLAQSTHALDDASCCWQTTMSHGRWKHVIADMDKTCKPGWMSPSRYTHPAKGKEGRPRLTSADYFMEAKGDADRQYSSLADHYV</sequence>
<dbReference type="Gramene" id="Solyc05g016530.1.1">
    <property type="protein sequence ID" value="Solyc05g016530.1.1"/>
    <property type="gene ID" value="Solyc05g016530.1"/>
</dbReference>
<accession>K4BZ15</accession>
<proteinExistence type="predicted"/>
<dbReference type="EnsemblPlants" id="Solyc05g016530.1.1">
    <property type="protein sequence ID" value="Solyc05g016530.1.1"/>
    <property type="gene ID" value="Solyc05g016530.1"/>
</dbReference>
<evidence type="ECO:0000313" key="2">
    <source>
        <dbReference type="Proteomes" id="UP000004994"/>
    </source>
</evidence>
<reference evidence="1" key="2">
    <citation type="submission" date="2015-06" db="UniProtKB">
        <authorList>
            <consortium name="EnsemblPlants"/>
        </authorList>
    </citation>
    <scope>IDENTIFICATION</scope>
    <source>
        <strain evidence="1">cv. Heinz 1706</strain>
    </source>
</reference>
<keyword evidence="2" id="KW-1185">Reference proteome</keyword>
<dbReference type="InParanoid" id="K4BZ15"/>
<protein>
    <submittedName>
        <fullName evidence="1">Uncharacterized protein</fullName>
    </submittedName>
</protein>
<reference evidence="1" key="1">
    <citation type="journal article" date="2012" name="Nature">
        <title>The tomato genome sequence provides insights into fleshy fruit evolution.</title>
        <authorList>
            <consortium name="Tomato Genome Consortium"/>
        </authorList>
    </citation>
    <scope>NUCLEOTIDE SEQUENCE [LARGE SCALE GENOMIC DNA]</scope>
    <source>
        <strain evidence="1">cv. Heinz 1706</strain>
    </source>
</reference>
<organism evidence="1">
    <name type="scientific">Solanum lycopersicum</name>
    <name type="common">Tomato</name>
    <name type="synonym">Lycopersicon esculentum</name>
    <dbReference type="NCBI Taxonomy" id="4081"/>
    <lineage>
        <taxon>Eukaryota</taxon>
        <taxon>Viridiplantae</taxon>
        <taxon>Streptophyta</taxon>
        <taxon>Embryophyta</taxon>
        <taxon>Tracheophyta</taxon>
        <taxon>Spermatophyta</taxon>
        <taxon>Magnoliopsida</taxon>
        <taxon>eudicotyledons</taxon>
        <taxon>Gunneridae</taxon>
        <taxon>Pentapetalae</taxon>
        <taxon>asterids</taxon>
        <taxon>lamiids</taxon>
        <taxon>Solanales</taxon>
        <taxon>Solanaceae</taxon>
        <taxon>Solanoideae</taxon>
        <taxon>Solaneae</taxon>
        <taxon>Solanum</taxon>
        <taxon>Solanum subgen. Lycopersicon</taxon>
    </lineage>
</organism>
<dbReference type="AlphaFoldDB" id="K4BZ15"/>
<dbReference type="Proteomes" id="UP000004994">
    <property type="component" value="Chromosome 5"/>
</dbReference>
<dbReference type="PaxDb" id="4081-Solyc05g016530.1.1"/>
<dbReference type="HOGENOM" id="CLU_1974402_0_0_1"/>
<name>K4BZ15_SOLLC</name>